<accession>A0A6A5F5U7</accession>
<name>A0A6A5F5U7_PERFL</name>
<gene>
    <name evidence="1" type="ORF">PFLUV_G00101940</name>
</gene>
<sequence>MSDEFKLPHPFRLSPCVRKLTQDDYILKRTWRKRRSQLIIKQRRIAGTKGCQEDRLQPLNDNFRGALAGKRLSLWRCLSDSGVCLRPVVSVNAM</sequence>
<protein>
    <submittedName>
        <fullName evidence="1">Uncharacterized protein</fullName>
    </submittedName>
</protein>
<dbReference type="AlphaFoldDB" id="A0A6A5F5U7"/>
<evidence type="ECO:0000313" key="1">
    <source>
        <dbReference type="EMBL" id="KAF1387118.1"/>
    </source>
</evidence>
<comment type="caution">
    <text evidence="1">The sequence shown here is derived from an EMBL/GenBank/DDBJ whole genome shotgun (WGS) entry which is preliminary data.</text>
</comment>
<evidence type="ECO:0000313" key="2">
    <source>
        <dbReference type="Proteomes" id="UP000465112"/>
    </source>
</evidence>
<proteinExistence type="predicted"/>
<dbReference type="Proteomes" id="UP000465112">
    <property type="component" value="Chromosome 8"/>
</dbReference>
<dbReference type="EMBL" id="VHII01000008">
    <property type="protein sequence ID" value="KAF1387118.1"/>
    <property type="molecule type" value="Genomic_DNA"/>
</dbReference>
<reference evidence="1 2" key="1">
    <citation type="submission" date="2019-06" db="EMBL/GenBank/DDBJ databases">
        <title>A chromosome-scale genome assembly of the European perch, Perca fluviatilis.</title>
        <authorList>
            <person name="Roques C."/>
            <person name="Zahm M."/>
            <person name="Cabau C."/>
            <person name="Klopp C."/>
            <person name="Bouchez O."/>
            <person name="Donnadieu C."/>
            <person name="Kuhl H."/>
            <person name="Gislard M."/>
            <person name="Guendouz S."/>
            <person name="Journot L."/>
            <person name="Haffray P."/>
            <person name="Bestin A."/>
            <person name="Morvezen R."/>
            <person name="Feron R."/>
            <person name="Wen M."/>
            <person name="Jouanno E."/>
            <person name="Herpin A."/>
            <person name="Schartl M."/>
            <person name="Postlethwait J."/>
            <person name="Schaerlinger B."/>
            <person name="Chardard D."/>
            <person name="Lecocq T."/>
            <person name="Poncet C."/>
            <person name="Jaffrelo L."/>
            <person name="Lampietro C."/>
            <person name="Guiguen Y."/>
        </authorList>
    </citation>
    <scope>NUCLEOTIDE SEQUENCE [LARGE SCALE GENOMIC DNA]</scope>
    <source>
        <tissue evidence="1">Blood</tissue>
    </source>
</reference>
<organism evidence="1 2">
    <name type="scientific">Perca fluviatilis</name>
    <name type="common">European perch</name>
    <dbReference type="NCBI Taxonomy" id="8168"/>
    <lineage>
        <taxon>Eukaryota</taxon>
        <taxon>Metazoa</taxon>
        <taxon>Chordata</taxon>
        <taxon>Craniata</taxon>
        <taxon>Vertebrata</taxon>
        <taxon>Euteleostomi</taxon>
        <taxon>Actinopterygii</taxon>
        <taxon>Neopterygii</taxon>
        <taxon>Teleostei</taxon>
        <taxon>Neoteleostei</taxon>
        <taxon>Acanthomorphata</taxon>
        <taxon>Eupercaria</taxon>
        <taxon>Perciformes</taxon>
        <taxon>Percoidei</taxon>
        <taxon>Percidae</taxon>
        <taxon>Percinae</taxon>
        <taxon>Perca</taxon>
    </lineage>
</organism>
<keyword evidence="2" id="KW-1185">Reference proteome</keyword>